<dbReference type="Proteomes" id="UP000053392">
    <property type="component" value="Unassembled WGS sequence"/>
</dbReference>
<protein>
    <submittedName>
        <fullName evidence="1">Uncharacterized protein</fullName>
    </submittedName>
</protein>
<proteinExistence type="predicted"/>
<accession>A0A0D0T087</accession>
<evidence type="ECO:0000313" key="1">
    <source>
        <dbReference type="EMBL" id="KIR39002.1"/>
    </source>
</evidence>
<evidence type="ECO:0000313" key="2">
    <source>
        <dbReference type="Proteomes" id="UP000053392"/>
    </source>
</evidence>
<dbReference type="EMBL" id="KN847908">
    <property type="protein sequence ID" value="KIR39002.1"/>
    <property type="molecule type" value="Genomic_DNA"/>
</dbReference>
<organism evidence="1 2">
    <name type="scientific">Cryptococcus deuterogattii Ram5</name>
    <dbReference type="NCBI Taxonomy" id="1296110"/>
    <lineage>
        <taxon>Eukaryota</taxon>
        <taxon>Fungi</taxon>
        <taxon>Dikarya</taxon>
        <taxon>Basidiomycota</taxon>
        <taxon>Agaricomycotina</taxon>
        <taxon>Tremellomycetes</taxon>
        <taxon>Tremellales</taxon>
        <taxon>Cryptococcaceae</taxon>
        <taxon>Cryptococcus</taxon>
        <taxon>Cryptococcus gattii species complex</taxon>
    </lineage>
</organism>
<dbReference type="HOGENOM" id="CLU_3159954_0_0_1"/>
<keyword evidence="2" id="KW-1185">Reference proteome</keyword>
<reference evidence="1 2" key="1">
    <citation type="submission" date="2015-01" db="EMBL/GenBank/DDBJ databases">
        <title>The Genome Sequence of Cryptococcus gattii Ram5.</title>
        <authorList>
            <consortium name="The Broad Institute Genomics Platform"/>
            <person name="Cuomo C."/>
            <person name="Litvintseva A."/>
            <person name="Chen Y."/>
            <person name="Heitman J."/>
            <person name="Sun S."/>
            <person name="Springer D."/>
            <person name="Dromer F."/>
            <person name="Young S."/>
            <person name="Zeng Q."/>
            <person name="Gargeya S."/>
            <person name="Abouelleil A."/>
            <person name="Alvarado L."/>
            <person name="Chapman S.B."/>
            <person name="Gainer-Dewar J."/>
            <person name="Goldberg J."/>
            <person name="Griggs A."/>
            <person name="Gujja S."/>
            <person name="Hansen M."/>
            <person name="Howarth C."/>
            <person name="Imamovic A."/>
            <person name="Larimer J."/>
            <person name="Murphy C."/>
            <person name="Naylor J."/>
            <person name="Pearson M."/>
            <person name="Priest M."/>
            <person name="Roberts A."/>
            <person name="Saif S."/>
            <person name="Shea T."/>
            <person name="Sykes S."/>
            <person name="Wortman J."/>
            <person name="Nusbaum C."/>
            <person name="Birren B."/>
        </authorList>
    </citation>
    <scope>NUCLEOTIDE SEQUENCE [LARGE SCALE GENOMIC DNA]</scope>
    <source>
        <strain evidence="1 2">Ram5</strain>
    </source>
</reference>
<dbReference type="AlphaFoldDB" id="A0A0D0T087"/>
<name>A0A0D0T087_9TREE</name>
<gene>
    <name evidence="1" type="ORF">I313_05151</name>
</gene>
<sequence length="48" mass="5352">MPSYPARSSYIVKSVPTTIIKLENDKEAGKATKMEILSSSKFGEFWGK</sequence>